<dbReference type="Proteomes" id="UP000199022">
    <property type="component" value="Unassembled WGS sequence"/>
</dbReference>
<accession>A0A1I1KWB3</accession>
<feature type="chain" id="PRO_5011755791" evidence="2">
    <location>
        <begin position="34"/>
        <end position="171"/>
    </location>
</feature>
<dbReference type="PROSITE" id="PS51257">
    <property type="entry name" value="PROKAR_LIPOPROTEIN"/>
    <property type="match status" value="1"/>
</dbReference>
<dbReference type="AlphaFoldDB" id="A0A1I1KWB3"/>
<proteinExistence type="predicted"/>
<dbReference type="STRING" id="1225127.SAMN05661030_1552"/>
<protein>
    <submittedName>
        <fullName evidence="3">Uncharacterized protein</fullName>
    </submittedName>
</protein>
<feature type="signal peptide" evidence="2">
    <location>
        <begin position="1"/>
        <end position="33"/>
    </location>
</feature>
<dbReference type="RefSeq" id="WP_091555993.1">
    <property type="nucleotide sequence ID" value="NZ_BNAC01000003.1"/>
</dbReference>
<gene>
    <name evidence="3" type="ORF">SAMN05661030_1552</name>
</gene>
<dbReference type="PROSITE" id="PS51318">
    <property type="entry name" value="TAT"/>
    <property type="match status" value="1"/>
</dbReference>
<evidence type="ECO:0000313" key="4">
    <source>
        <dbReference type="Proteomes" id="UP000199022"/>
    </source>
</evidence>
<feature type="compositionally biased region" description="Low complexity" evidence="1">
    <location>
        <begin position="98"/>
        <end position="124"/>
    </location>
</feature>
<keyword evidence="2" id="KW-0732">Signal</keyword>
<reference evidence="4" key="1">
    <citation type="submission" date="2016-10" db="EMBL/GenBank/DDBJ databases">
        <authorList>
            <person name="Varghese N."/>
            <person name="Submissions S."/>
        </authorList>
    </citation>
    <scope>NUCLEOTIDE SEQUENCE [LARGE SCALE GENOMIC DNA]</scope>
    <source>
        <strain evidence="4">DSM 45962</strain>
    </source>
</reference>
<feature type="region of interest" description="Disordered" evidence="1">
    <location>
        <begin position="97"/>
        <end position="126"/>
    </location>
</feature>
<name>A0A1I1KWB3_9ACTN</name>
<sequence>MSTRPARPVAAGAFPRRSLLVAAGALPLLGALAACTDPPPGADAVTPQQEDRLAGQVAVQTELVAAVDAVLAAAPDLAAAVPAVLDQCRDQLRRLQEAAPSVTGSPTTTSGSGTASPAPAAPVADPRAELRTRLTTAADSHAAACLDFTGARAALLGSIAAGLRGQLVVLA</sequence>
<dbReference type="OrthoDB" id="5198808at2"/>
<evidence type="ECO:0000256" key="2">
    <source>
        <dbReference type="SAM" id="SignalP"/>
    </source>
</evidence>
<evidence type="ECO:0000256" key="1">
    <source>
        <dbReference type="SAM" id="MobiDB-lite"/>
    </source>
</evidence>
<dbReference type="InterPro" id="IPR006311">
    <property type="entry name" value="TAT_signal"/>
</dbReference>
<organism evidence="3 4">
    <name type="scientific">Klenkia taihuensis</name>
    <dbReference type="NCBI Taxonomy" id="1225127"/>
    <lineage>
        <taxon>Bacteria</taxon>
        <taxon>Bacillati</taxon>
        <taxon>Actinomycetota</taxon>
        <taxon>Actinomycetes</taxon>
        <taxon>Geodermatophilales</taxon>
        <taxon>Geodermatophilaceae</taxon>
        <taxon>Klenkia</taxon>
    </lineage>
</organism>
<keyword evidence="4" id="KW-1185">Reference proteome</keyword>
<dbReference type="EMBL" id="FOMD01000001">
    <property type="protein sequence ID" value="SFC65084.1"/>
    <property type="molecule type" value="Genomic_DNA"/>
</dbReference>
<evidence type="ECO:0000313" key="3">
    <source>
        <dbReference type="EMBL" id="SFC65084.1"/>
    </source>
</evidence>